<reference evidence="1 2" key="1">
    <citation type="submission" date="2019-07" db="EMBL/GenBank/DDBJ databases">
        <title>Whole genome shotgun sequence of Aliivibrio fischeri NBRC 101058.</title>
        <authorList>
            <person name="Hosoyama A."/>
            <person name="Uohara A."/>
            <person name="Ohji S."/>
            <person name="Ichikawa N."/>
        </authorList>
    </citation>
    <scope>NUCLEOTIDE SEQUENCE [LARGE SCALE GENOMIC DNA]</scope>
    <source>
        <strain evidence="1 2">NBRC 101058</strain>
    </source>
</reference>
<proteinExistence type="predicted"/>
<evidence type="ECO:0000313" key="1">
    <source>
        <dbReference type="EMBL" id="GEK15655.1"/>
    </source>
</evidence>
<protein>
    <submittedName>
        <fullName evidence="1">Uncharacterized protein</fullName>
    </submittedName>
</protein>
<accession>A0A510US12</accession>
<dbReference type="EMBL" id="BJTZ01000035">
    <property type="protein sequence ID" value="GEK15655.1"/>
    <property type="molecule type" value="Genomic_DNA"/>
</dbReference>
<organism evidence="1 2">
    <name type="scientific">Aliivibrio fischeri</name>
    <name type="common">Vibrio fischeri</name>
    <dbReference type="NCBI Taxonomy" id="668"/>
    <lineage>
        <taxon>Bacteria</taxon>
        <taxon>Pseudomonadati</taxon>
        <taxon>Pseudomonadota</taxon>
        <taxon>Gammaproteobacteria</taxon>
        <taxon>Vibrionales</taxon>
        <taxon>Vibrionaceae</taxon>
        <taxon>Aliivibrio</taxon>
    </lineage>
</organism>
<dbReference type="AlphaFoldDB" id="A0A510US12"/>
<dbReference type="Proteomes" id="UP000321787">
    <property type="component" value="Unassembled WGS sequence"/>
</dbReference>
<comment type="caution">
    <text evidence="1">The sequence shown here is derived from an EMBL/GenBank/DDBJ whole genome shotgun (WGS) entry which is preliminary data.</text>
</comment>
<sequence>MQSSVCFDSNEEINSEVVHQVLMTVFNDRPHDEIVKQHLAQSQSLHAQVLGLRRVHDVYSLKTEQLMTAIEQHASGVFIPPCPLQSRTESFIITWISKIRFGHY</sequence>
<name>A0A510US12_ALIFS</name>
<evidence type="ECO:0000313" key="2">
    <source>
        <dbReference type="Proteomes" id="UP000321787"/>
    </source>
</evidence>
<gene>
    <name evidence="1" type="ORF">AFI02nite_36910</name>
</gene>